<dbReference type="EMBL" id="JBHSFW010000021">
    <property type="protein sequence ID" value="MFC4620392.1"/>
    <property type="molecule type" value="Genomic_DNA"/>
</dbReference>
<keyword evidence="2 3" id="KW-0378">Hydrolase</keyword>
<dbReference type="GO" id="GO:0016787">
    <property type="term" value="F:hydrolase activity"/>
    <property type="evidence" value="ECO:0007669"/>
    <property type="project" value="UniProtKB-KW"/>
</dbReference>
<dbReference type="PANTHER" id="PTHR31793:SF27">
    <property type="entry name" value="NOVEL THIOESTERASE SUPERFAMILY DOMAIN AND SAPOSIN A-TYPE DOMAIN CONTAINING PROTEIN (0610012H03RIK)"/>
    <property type="match status" value="1"/>
</dbReference>
<comment type="similarity">
    <text evidence="1">Belongs to the 4-hydroxybenzoyl-CoA thioesterase family.</text>
</comment>
<evidence type="ECO:0000256" key="2">
    <source>
        <dbReference type="ARBA" id="ARBA00022801"/>
    </source>
</evidence>
<dbReference type="PANTHER" id="PTHR31793">
    <property type="entry name" value="4-HYDROXYBENZOYL-COA THIOESTERASE FAMILY MEMBER"/>
    <property type="match status" value="1"/>
</dbReference>
<gene>
    <name evidence="3" type="ORF">ACFO4N_16955</name>
</gene>
<name>A0ABV9GQX3_9BACL</name>
<dbReference type="EC" id="3.1.2.-" evidence="3"/>
<sequence>MERTVAWSECDAAGISYYAKHFEWFTDSYMQFLDRHGFPYMDAFHHKGISIVTLKADSDYRRMLRPLEKITVRTALSSFTRTRLAFTYQIMKEDGELAAEGSTSHAFVNESGRPINLEKHFPALWGKLLEQFASK</sequence>
<dbReference type="SUPFAM" id="SSF54637">
    <property type="entry name" value="Thioesterase/thiol ester dehydrase-isomerase"/>
    <property type="match status" value="1"/>
</dbReference>
<dbReference type="Proteomes" id="UP001596022">
    <property type="component" value="Unassembled WGS sequence"/>
</dbReference>
<dbReference type="CDD" id="cd00586">
    <property type="entry name" value="4HBT"/>
    <property type="match status" value="1"/>
</dbReference>
<dbReference type="Pfam" id="PF13279">
    <property type="entry name" value="4HBT_2"/>
    <property type="match status" value="1"/>
</dbReference>
<protein>
    <submittedName>
        <fullName evidence="3">Acyl-CoA thioesterase</fullName>
        <ecNumber evidence="3">3.1.2.-</ecNumber>
    </submittedName>
</protein>
<comment type="caution">
    <text evidence="3">The sequence shown here is derived from an EMBL/GenBank/DDBJ whole genome shotgun (WGS) entry which is preliminary data.</text>
</comment>
<dbReference type="PIRSF" id="PIRSF003230">
    <property type="entry name" value="YbgC"/>
    <property type="match status" value="1"/>
</dbReference>
<dbReference type="InterPro" id="IPR029069">
    <property type="entry name" value="HotDog_dom_sf"/>
</dbReference>
<evidence type="ECO:0000313" key="4">
    <source>
        <dbReference type="Proteomes" id="UP001596022"/>
    </source>
</evidence>
<dbReference type="Gene3D" id="3.10.129.10">
    <property type="entry name" value="Hotdog Thioesterase"/>
    <property type="match status" value="1"/>
</dbReference>
<proteinExistence type="inferred from homology"/>
<organism evidence="3 4">
    <name type="scientific">Camelliibacillus cellulosilyticus</name>
    <dbReference type="NCBI Taxonomy" id="2174486"/>
    <lineage>
        <taxon>Bacteria</taxon>
        <taxon>Bacillati</taxon>
        <taxon>Bacillota</taxon>
        <taxon>Bacilli</taxon>
        <taxon>Bacillales</taxon>
        <taxon>Sporolactobacillaceae</taxon>
        <taxon>Camelliibacillus</taxon>
    </lineage>
</organism>
<evidence type="ECO:0000256" key="1">
    <source>
        <dbReference type="ARBA" id="ARBA00005953"/>
    </source>
</evidence>
<keyword evidence="4" id="KW-1185">Reference proteome</keyword>
<reference evidence="4" key="1">
    <citation type="journal article" date="2019" name="Int. J. Syst. Evol. Microbiol.">
        <title>The Global Catalogue of Microorganisms (GCM) 10K type strain sequencing project: providing services to taxonomists for standard genome sequencing and annotation.</title>
        <authorList>
            <consortium name="The Broad Institute Genomics Platform"/>
            <consortium name="The Broad Institute Genome Sequencing Center for Infectious Disease"/>
            <person name="Wu L."/>
            <person name="Ma J."/>
        </authorList>
    </citation>
    <scope>NUCLEOTIDE SEQUENCE [LARGE SCALE GENOMIC DNA]</scope>
    <source>
        <strain evidence="4">CGMCC 1.16306</strain>
    </source>
</reference>
<evidence type="ECO:0000313" key="3">
    <source>
        <dbReference type="EMBL" id="MFC4620392.1"/>
    </source>
</evidence>
<accession>A0ABV9GQX3</accession>
<dbReference type="InterPro" id="IPR006684">
    <property type="entry name" value="YbgC/YbaW"/>
</dbReference>
<dbReference type="InterPro" id="IPR050563">
    <property type="entry name" value="4-hydroxybenzoyl-CoA_TE"/>
</dbReference>